<dbReference type="OrthoDB" id="103299at2759"/>
<proteinExistence type="predicted"/>
<name>A0A9W6XZ20_9STRA</name>
<dbReference type="EMBL" id="BSXT01002307">
    <property type="protein sequence ID" value="GMF48291.1"/>
    <property type="molecule type" value="Genomic_DNA"/>
</dbReference>
<comment type="caution">
    <text evidence="1">The sequence shown here is derived from an EMBL/GenBank/DDBJ whole genome shotgun (WGS) entry which is preliminary data.</text>
</comment>
<gene>
    <name evidence="1" type="ORF">Pfra01_001859700</name>
</gene>
<keyword evidence="2" id="KW-1185">Reference proteome</keyword>
<sequence>MTANRDVDPVVFRLILDRVIKFASDMHPAWSVSERLTVFKSLASAKGEQLHRDFQSSETAMAAINHEWVQATFLLVLQSGTTLIVVPRGFMGCVSKAKCDALGSLEPGDLVLYRGDLPHAEASFEDDNMWIQGCINVNGIDHDERVVERVAWDFWRCKHCLMRCDIKRQLTNHFKSCDDNPEKAEIARRRNENNDKGDYCEACCNGPSVLHVSSDTLHT</sequence>
<evidence type="ECO:0000313" key="2">
    <source>
        <dbReference type="Proteomes" id="UP001165121"/>
    </source>
</evidence>
<dbReference type="Proteomes" id="UP001165121">
    <property type="component" value="Unassembled WGS sequence"/>
</dbReference>
<dbReference type="AlphaFoldDB" id="A0A9W6XZ20"/>
<evidence type="ECO:0000313" key="1">
    <source>
        <dbReference type="EMBL" id="GMF48291.1"/>
    </source>
</evidence>
<protein>
    <submittedName>
        <fullName evidence="1">Unnamed protein product</fullName>
    </submittedName>
</protein>
<organism evidence="1 2">
    <name type="scientific">Phytophthora fragariaefolia</name>
    <dbReference type="NCBI Taxonomy" id="1490495"/>
    <lineage>
        <taxon>Eukaryota</taxon>
        <taxon>Sar</taxon>
        <taxon>Stramenopiles</taxon>
        <taxon>Oomycota</taxon>
        <taxon>Peronosporomycetes</taxon>
        <taxon>Peronosporales</taxon>
        <taxon>Peronosporaceae</taxon>
        <taxon>Phytophthora</taxon>
    </lineage>
</organism>
<reference evidence="1" key="1">
    <citation type="submission" date="2023-04" db="EMBL/GenBank/DDBJ databases">
        <title>Phytophthora fragariaefolia NBRC 109709.</title>
        <authorList>
            <person name="Ichikawa N."/>
            <person name="Sato H."/>
            <person name="Tonouchi N."/>
        </authorList>
    </citation>
    <scope>NUCLEOTIDE SEQUENCE</scope>
    <source>
        <strain evidence="1">NBRC 109709</strain>
    </source>
</reference>
<accession>A0A9W6XZ20</accession>